<keyword evidence="3" id="KW-1185">Reference proteome</keyword>
<evidence type="ECO:0000313" key="2">
    <source>
        <dbReference type="EMBL" id="KAL0574661.1"/>
    </source>
</evidence>
<feature type="transmembrane region" description="Helical" evidence="1">
    <location>
        <begin position="50"/>
        <end position="75"/>
    </location>
</feature>
<sequence length="256" mass="27831">MANTFVSVIRSLVLVFTTLLALAVIGLAIHAAVVLIPFGDFPSWAKEFDFLFVGWIAGALTVISCPLLLIMGLAWRNGPLTKNVAELPIFGVLLILWLVIGARANNYVNSYSPTLCTIILPRNDIANSPLKVLCKDIPAVKDIAFTTFAILLAYCLFTIVLCVVAKSRDSSRKVWLLSASQANYFETPETKPQPPMNNMVYAQYPGPYPYPAQGVAPPMMIMNGAAPGQAQMPYVVYVPQPMPMEGQPPAGSLEVK</sequence>
<accession>A0ABR3FHC5</accession>
<feature type="transmembrane region" description="Helical" evidence="1">
    <location>
        <begin position="143"/>
        <end position="165"/>
    </location>
</feature>
<keyword evidence="1" id="KW-1133">Transmembrane helix</keyword>
<evidence type="ECO:0008006" key="4">
    <source>
        <dbReference type="Google" id="ProtNLM"/>
    </source>
</evidence>
<comment type="caution">
    <text evidence="2">The sequence shown here is derived from an EMBL/GenBank/DDBJ whole genome shotgun (WGS) entry which is preliminary data.</text>
</comment>
<organism evidence="2 3">
    <name type="scientific">Marasmius crinis-equi</name>
    <dbReference type="NCBI Taxonomy" id="585013"/>
    <lineage>
        <taxon>Eukaryota</taxon>
        <taxon>Fungi</taxon>
        <taxon>Dikarya</taxon>
        <taxon>Basidiomycota</taxon>
        <taxon>Agaricomycotina</taxon>
        <taxon>Agaricomycetes</taxon>
        <taxon>Agaricomycetidae</taxon>
        <taxon>Agaricales</taxon>
        <taxon>Marasmiineae</taxon>
        <taxon>Marasmiaceae</taxon>
        <taxon>Marasmius</taxon>
    </lineage>
</organism>
<feature type="transmembrane region" description="Helical" evidence="1">
    <location>
        <begin position="87"/>
        <end position="104"/>
    </location>
</feature>
<gene>
    <name evidence="2" type="ORF">V5O48_007308</name>
</gene>
<proteinExistence type="predicted"/>
<dbReference type="Proteomes" id="UP001465976">
    <property type="component" value="Unassembled WGS sequence"/>
</dbReference>
<dbReference type="EMBL" id="JBAHYK010000378">
    <property type="protein sequence ID" value="KAL0574661.1"/>
    <property type="molecule type" value="Genomic_DNA"/>
</dbReference>
<evidence type="ECO:0000256" key="1">
    <source>
        <dbReference type="SAM" id="Phobius"/>
    </source>
</evidence>
<keyword evidence="1" id="KW-0812">Transmembrane</keyword>
<evidence type="ECO:0000313" key="3">
    <source>
        <dbReference type="Proteomes" id="UP001465976"/>
    </source>
</evidence>
<feature type="transmembrane region" description="Helical" evidence="1">
    <location>
        <begin position="12"/>
        <end position="38"/>
    </location>
</feature>
<reference evidence="2 3" key="1">
    <citation type="submission" date="2024-02" db="EMBL/GenBank/DDBJ databases">
        <title>A draft genome for the cacao thread blight pathogen Marasmius crinis-equi.</title>
        <authorList>
            <person name="Cohen S.P."/>
            <person name="Baruah I.K."/>
            <person name="Amoako-Attah I."/>
            <person name="Bukari Y."/>
            <person name="Meinhardt L.W."/>
            <person name="Bailey B.A."/>
        </authorList>
    </citation>
    <scope>NUCLEOTIDE SEQUENCE [LARGE SCALE GENOMIC DNA]</scope>
    <source>
        <strain evidence="2 3">GH-76</strain>
    </source>
</reference>
<name>A0ABR3FHC5_9AGAR</name>
<protein>
    <recommendedName>
        <fullName evidence="4">MARVEL domain-containing protein</fullName>
    </recommendedName>
</protein>
<keyword evidence="1" id="KW-0472">Membrane</keyword>